<dbReference type="EMBL" id="QAOK01000009">
    <property type="protein sequence ID" value="PTQ81530.1"/>
    <property type="molecule type" value="Genomic_DNA"/>
</dbReference>
<evidence type="ECO:0000256" key="1">
    <source>
        <dbReference type="SAM" id="Phobius"/>
    </source>
</evidence>
<name>A0A2T5ICH5_9PROT</name>
<keyword evidence="1" id="KW-0472">Membrane</keyword>
<dbReference type="RefSeq" id="WP_107762015.1">
    <property type="nucleotide sequence ID" value="NZ_QAOK01000009.1"/>
</dbReference>
<sequence>MSDQNDNDPIPTPINIFGKLLMTPDDLIKRHDQQQHEAAQAAMARKLPANPNISDFADFSRDTMAAVIKGFGTIANETGSWIDSLPLPLQLMTQSKLTVDLTLETLKSPAPFGLSLSSLCKLARKGFIYLNLRDYDSDLQNDLAGHMAYQARLEQIFTEAPNAVYFGSAIRKSIFDAAITKTGQRIGSGNKTSQPLQYENYHAEAAQTLKHVCLDYSRLPDNDRRVQESYFRGRRSSPDATFWHYAYLRSVEGYLPYQVNQQLTEAYGRARHSVGDMAKFMHLARICHLNFTAPITASFGTTYNIMPDEYKELMRLHVYPSDPVHDDPQYDELIDQLLYCLFDKNSPLNPDSIASLKIRLNQDPAQIVFTDERIDSLIDVLERNHSRLKAAAKILRQFGSASHVDGRKPELQDLISQYNAIESESFDLIAKEKKLAKLFTVGTSALAALPGVGIYFGLGISMPWLAAAAAAGPLAALLANQFTPAIAESLIQKIKLPHKLDKMLYRVHKVIN</sequence>
<dbReference type="Proteomes" id="UP000244152">
    <property type="component" value="Unassembled WGS sequence"/>
</dbReference>
<accession>A0A2T5ICH5</accession>
<gene>
    <name evidence="2" type="ORF">C8R21_10981</name>
</gene>
<keyword evidence="1" id="KW-1133">Transmembrane helix</keyword>
<proteinExistence type="predicted"/>
<keyword evidence="1" id="KW-0812">Transmembrane</keyword>
<protein>
    <submittedName>
        <fullName evidence="2">Uncharacterized protein</fullName>
    </submittedName>
</protein>
<dbReference type="AlphaFoldDB" id="A0A2T5ICH5"/>
<evidence type="ECO:0000313" key="2">
    <source>
        <dbReference type="EMBL" id="PTQ81530.1"/>
    </source>
</evidence>
<feature type="transmembrane region" description="Helical" evidence="1">
    <location>
        <begin position="438"/>
        <end position="458"/>
    </location>
</feature>
<comment type="caution">
    <text evidence="2">The sequence shown here is derived from an EMBL/GenBank/DDBJ whole genome shotgun (WGS) entry which is preliminary data.</text>
</comment>
<reference evidence="2 3" key="1">
    <citation type="submission" date="2018-04" db="EMBL/GenBank/DDBJ databases">
        <title>Active sludge and wastewater microbial communities from Klosterneuburg, Austria.</title>
        <authorList>
            <person name="Wagner M."/>
        </authorList>
    </citation>
    <scope>NUCLEOTIDE SEQUENCE [LARGE SCALE GENOMIC DNA]</scope>
    <source>
        <strain evidence="2 3">Nl12</strain>
    </source>
</reference>
<organism evidence="2 3">
    <name type="scientific">Nitrosospira multiformis</name>
    <dbReference type="NCBI Taxonomy" id="1231"/>
    <lineage>
        <taxon>Bacteria</taxon>
        <taxon>Pseudomonadati</taxon>
        <taxon>Pseudomonadota</taxon>
        <taxon>Betaproteobacteria</taxon>
        <taxon>Nitrosomonadales</taxon>
        <taxon>Nitrosomonadaceae</taxon>
        <taxon>Nitrosospira</taxon>
    </lineage>
</organism>
<evidence type="ECO:0000313" key="3">
    <source>
        <dbReference type="Proteomes" id="UP000244152"/>
    </source>
</evidence>